<dbReference type="Proteomes" id="UP000249056">
    <property type="component" value="Unassembled WGS sequence"/>
</dbReference>
<feature type="compositionally biased region" description="Basic and acidic residues" evidence="1">
    <location>
        <begin position="154"/>
        <end position="173"/>
    </location>
</feature>
<feature type="compositionally biased region" description="Polar residues" evidence="1">
    <location>
        <begin position="80"/>
        <end position="89"/>
    </location>
</feature>
<evidence type="ECO:0000313" key="3">
    <source>
        <dbReference type="Proteomes" id="UP000249056"/>
    </source>
</evidence>
<dbReference type="OrthoDB" id="10599228at2759"/>
<evidence type="ECO:0000256" key="1">
    <source>
        <dbReference type="SAM" id="MobiDB-lite"/>
    </source>
</evidence>
<name>A0A395IEG5_9HELO</name>
<comment type="caution">
    <text evidence="2">The sequence shown here is derived from an EMBL/GenBank/DDBJ whole genome shotgun (WGS) entry which is preliminary data.</text>
</comment>
<proteinExistence type="predicted"/>
<accession>A0A395IEG5</accession>
<sequence>MAIPTEVKNLLEAAMIQVANQVNETAEERDFSSWASDMLLKKAEAILVGMIDLEIFKEEDRMTEVFACSMMMGTVRESVKSLQSQNIGGSSSSSSSSSEPQHQQHTVANSEESKLPKAENHIGPASSADIPKSHIKDVVKSNSQLLTAYCKAHFRDSPKSQELSPKDSRRKEVPINAPIEQTLAQSAYEGTGDEKTANTVTKQHYTSR</sequence>
<keyword evidence="3" id="KW-1185">Reference proteome</keyword>
<feature type="region of interest" description="Disordered" evidence="1">
    <location>
        <begin position="154"/>
        <end position="208"/>
    </location>
</feature>
<dbReference type="AlphaFoldDB" id="A0A395IEG5"/>
<organism evidence="2 3">
    <name type="scientific">Monilinia fructigena</name>
    <dbReference type="NCBI Taxonomy" id="38457"/>
    <lineage>
        <taxon>Eukaryota</taxon>
        <taxon>Fungi</taxon>
        <taxon>Dikarya</taxon>
        <taxon>Ascomycota</taxon>
        <taxon>Pezizomycotina</taxon>
        <taxon>Leotiomycetes</taxon>
        <taxon>Helotiales</taxon>
        <taxon>Sclerotiniaceae</taxon>
        <taxon>Monilinia</taxon>
    </lineage>
</organism>
<dbReference type="EMBL" id="QKRW01000078">
    <property type="protein sequence ID" value="RAL58551.1"/>
    <property type="molecule type" value="Genomic_DNA"/>
</dbReference>
<feature type="compositionally biased region" description="Polar residues" evidence="1">
    <location>
        <begin position="197"/>
        <end position="208"/>
    </location>
</feature>
<evidence type="ECO:0000313" key="2">
    <source>
        <dbReference type="EMBL" id="RAL58551.1"/>
    </source>
</evidence>
<feature type="compositionally biased region" description="Polar residues" evidence="1">
    <location>
        <begin position="99"/>
        <end position="110"/>
    </location>
</feature>
<feature type="compositionally biased region" description="Basic and acidic residues" evidence="1">
    <location>
        <begin position="111"/>
        <end position="120"/>
    </location>
</feature>
<gene>
    <name evidence="2" type="ORF">DID88_003999</name>
</gene>
<protein>
    <submittedName>
        <fullName evidence="2">Uncharacterized protein</fullName>
    </submittedName>
</protein>
<reference evidence="2 3" key="1">
    <citation type="submission" date="2018-06" db="EMBL/GenBank/DDBJ databases">
        <title>Genome Sequence of the Brown Rot Fungal Pathogen Monilinia fructigena.</title>
        <authorList>
            <person name="Landi L."/>
            <person name="De Miccolis Angelini R.M."/>
            <person name="Pollastro S."/>
            <person name="Abate D."/>
            <person name="Faretra F."/>
            <person name="Romanazzi G."/>
        </authorList>
    </citation>
    <scope>NUCLEOTIDE SEQUENCE [LARGE SCALE GENOMIC DNA]</scope>
    <source>
        <strain evidence="2 3">Mfrg269</strain>
    </source>
</reference>
<feature type="region of interest" description="Disordered" evidence="1">
    <location>
        <begin position="79"/>
        <end position="134"/>
    </location>
</feature>